<organism evidence="2">
    <name type="scientific">Iridovirus Liz-CrIV</name>
    <dbReference type="NCBI Taxonomy" id="2594309"/>
    <lineage>
        <taxon>Viruses</taxon>
        <taxon>Varidnaviria</taxon>
        <taxon>Bamfordvirae</taxon>
        <taxon>Nucleocytoviricota</taxon>
        <taxon>Megaviricetes</taxon>
        <taxon>Pimascovirales</taxon>
        <taxon>Pimascovirales incertae sedis</taxon>
        <taxon>Iridoviridae</taxon>
    </lineage>
</organism>
<dbReference type="EMBL" id="MN081869">
    <property type="protein sequence ID" value="QEA08203.1"/>
    <property type="molecule type" value="Genomic_DNA"/>
</dbReference>
<name>A0A5B8RJF8_9VIRU</name>
<protein>
    <submittedName>
        <fullName evidence="2">Uncharacterized protein</fullName>
    </submittedName>
</protein>
<reference evidence="2" key="1">
    <citation type="journal article" date="2019" name="Viruses">
        <title>Detection and Characterization of Invertebrate Iridoviruses Found in Reptiles and Prey Insects in Europe over the Past Two Decades.</title>
        <authorList>
            <person name="Papp T."/>
            <person name="Marschang R.E."/>
        </authorList>
    </citation>
    <scope>NUCLEOTIDE SEQUENCE</scope>
    <source>
        <strain evidence="2">Liz-CrIV</strain>
    </source>
</reference>
<proteinExistence type="predicted"/>
<accession>A0A5B8RJF8</accession>
<evidence type="ECO:0000313" key="2">
    <source>
        <dbReference type="EMBL" id="QEA08203.1"/>
    </source>
</evidence>
<feature type="region of interest" description="Disordered" evidence="1">
    <location>
        <begin position="14"/>
        <end position="33"/>
    </location>
</feature>
<sequence>MNVMDYENSKRFRRNKLEEDDNISDNEMENEEWDEGFGAEEFISFDEELPEYDENNPTPTCFSRWYDIQKYYYHGKIPLPIQLPKEDKKQPKQHPLKWAKFTDETEIESTMVVIGKIPLTRKRNVTNESQSAASNEVIIEGTKKKRNYAFTTYKNKSKKITKPNQLCLSITKGIECPHYSCTYIHNYSQIEHCQYNNQCRFALQVDDELYLRNNNGKCLKRHMYESIESYLLRLEIPIYNCTSLVLQVNPHVHSDCNILRRVLESAKNCRVAPLIWQKKKILELKTSDSDNENNDDDDWKIDLF</sequence>
<evidence type="ECO:0000256" key="1">
    <source>
        <dbReference type="SAM" id="MobiDB-lite"/>
    </source>
</evidence>
<feature type="compositionally biased region" description="Acidic residues" evidence="1">
    <location>
        <begin position="18"/>
        <end position="33"/>
    </location>
</feature>